<dbReference type="Proteomes" id="UP001066276">
    <property type="component" value="Chromosome 1_2"/>
</dbReference>
<evidence type="ECO:0000313" key="3">
    <source>
        <dbReference type="Proteomes" id="UP001066276"/>
    </source>
</evidence>
<organism evidence="2 3">
    <name type="scientific">Pleurodeles waltl</name>
    <name type="common">Iberian ribbed newt</name>
    <dbReference type="NCBI Taxonomy" id="8319"/>
    <lineage>
        <taxon>Eukaryota</taxon>
        <taxon>Metazoa</taxon>
        <taxon>Chordata</taxon>
        <taxon>Craniata</taxon>
        <taxon>Vertebrata</taxon>
        <taxon>Euteleostomi</taxon>
        <taxon>Amphibia</taxon>
        <taxon>Batrachia</taxon>
        <taxon>Caudata</taxon>
        <taxon>Salamandroidea</taxon>
        <taxon>Salamandridae</taxon>
        <taxon>Pleurodelinae</taxon>
        <taxon>Pleurodeles</taxon>
    </lineage>
</organism>
<protein>
    <submittedName>
        <fullName evidence="2">Uncharacterized protein</fullName>
    </submittedName>
</protein>
<comment type="caution">
    <text evidence="2">The sequence shown here is derived from an EMBL/GenBank/DDBJ whole genome shotgun (WGS) entry which is preliminary data.</text>
</comment>
<gene>
    <name evidence="2" type="ORF">NDU88_007381</name>
</gene>
<accession>A0AAV7WGW6</accession>
<evidence type="ECO:0000313" key="2">
    <source>
        <dbReference type="EMBL" id="KAJ1212037.1"/>
    </source>
</evidence>
<name>A0AAV7WGW6_PLEWA</name>
<feature type="region of interest" description="Disordered" evidence="1">
    <location>
        <begin position="56"/>
        <end position="75"/>
    </location>
</feature>
<keyword evidence="3" id="KW-1185">Reference proteome</keyword>
<sequence length="75" mass="7381">MGVPLCGVLGDWRRRPSVQPPQRALIGCALAAGTAAGRRVMAAAAAGSAAEALADPARGEPGMCGRGALGRRGGL</sequence>
<reference evidence="2" key="1">
    <citation type="journal article" date="2022" name="bioRxiv">
        <title>Sequencing and chromosome-scale assembly of the giantPleurodeles waltlgenome.</title>
        <authorList>
            <person name="Brown T."/>
            <person name="Elewa A."/>
            <person name="Iarovenko S."/>
            <person name="Subramanian E."/>
            <person name="Araus A.J."/>
            <person name="Petzold A."/>
            <person name="Susuki M."/>
            <person name="Suzuki K.-i.T."/>
            <person name="Hayashi T."/>
            <person name="Toyoda A."/>
            <person name="Oliveira C."/>
            <person name="Osipova E."/>
            <person name="Leigh N.D."/>
            <person name="Simon A."/>
            <person name="Yun M.H."/>
        </authorList>
    </citation>
    <scope>NUCLEOTIDE SEQUENCE</scope>
    <source>
        <strain evidence="2">20211129_DDA</strain>
        <tissue evidence="2">Liver</tissue>
    </source>
</reference>
<proteinExistence type="predicted"/>
<dbReference type="EMBL" id="JANPWB010000002">
    <property type="protein sequence ID" value="KAJ1212037.1"/>
    <property type="molecule type" value="Genomic_DNA"/>
</dbReference>
<feature type="compositionally biased region" description="Gly residues" evidence="1">
    <location>
        <begin position="62"/>
        <end position="75"/>
    </location>
</feature>
<evidence type="ECO:0000256" key="1">
    <source>
        <dbReference type="SAM" id="MobiDB-lite"/>
    </source>
</evidence>
<dbReference type="AlphaFoldDB" id="A0AAV7WGW6"/>